<dbReference type="RefSeq" id="WP_260977044.1">
    <property type="nucleotide sequence ID" value="NZ_JAOANI010000022.1"/>
</dbReference>
<evidence type="ECO:0000313" key="2">
    <source>
        <dbReference type="Proteomes" id="UP001147830"/>
    </source>
</evidence>
<reference evidence="1" key="2">
    <citation type="submission" date="2022-08" db="EMBL/GenBank/DDBJ databases">
        <authorList>
            <person name="Dong C."/>
        </authorList>
    </citation>
    <scope>NUCLEOTIDE SEQUENCE</scope>
    <source>
        <strain evidence="1">59MF3M-4</strain>
    </source>
</reference>
<organism evidence="1 2">
    <name type="scientific">Thalassolituus pacificus</name>
    <dbReference type="NCBI Taxonomy" id="2975440"/>
    <lineage>
        <taxon>Bacteria</taxon>
        <taxon>Pseudomonadati</taxon>
        <taxon>Pseudomonadota</taxon>
        <taxon>Gammaproteobacteria</taxon>
        <taxon>Oceanospirillales</taxon>
        <taxon>Oceanospirillaceae</taxon>
        <taxon>Thalassolituus</taxon>
    </lineage>
</organism>
<dbReference type="EMBL" id="JAOANI010000022">
    <property type="protein sequence ID" value="MCT7360203.1"/>
    <property type="molecule type" value="Genomic_DNA"/>
</dbReference>
<evidence type="ECO:0000313" key="1">
    <source>
        <dbReference type="EMBL" id="MCT7360203.1"/>
    </source>
</evidence>
<dbReference type="Proteomes" id="UP001147830">
    <property type="component" value="Unassembled WGS sequence"/>
</dbReference>
<name>A0A9X2WH66_9GAMM</name>
<protein>
    <submittedName>
        <fullName evidence="1">Uncharacterized protein</fullName>
    </submittedName>
</protein>
<reference evidence="1" key="1">
    <citation type="journal article" date="2022" name="Front. Microbiol.">
        <title>Genome-based taxonomic rearrangement of Oceanobacter-related bacteria including the description of Thalassolituus hydrocarbonoclasticus sp. nov. and Thalassolituus pacificus sp. nov. and emended description of the genus Thalassolituus.</title>
        <authorList>
            <person name="Dong C."/>
            <person name="Wei L."/>
            <person name="Wang J."/>
            <person name="Lai Q."/>
            <person name="Huang Z."/>
            <person name="Shao Z."/>
        </authorList>
    </citation>
    <scope>NUCLEOTIDE SEQUENCE</scope>
    <source>
        <strain evidence="1">59MF3M-4</strain>
    </source>
</reference>
<proteinExistence type="predicted"/>
<gene>
    <name evidence="1" type="ORF">NYR02_14370</name>
</gene>
<keyword evidence="2" id="KW-1185">Reference proteome</keyword>
<comment type="caution">
    <text evidence="1">The sequence shown here is derived from an EMBL/GenBank/DDBJ whole genome shotgun (WGS) entry which is preliminary data.</text>
</comment>
<dbReference type="AlphaFoldDB" id="A0A9X2WH66"/>
<sequence>MNSVLRDPREEVSELHHEIVRVGNMFLKQVEKYSILELKEHDDPTYEDVAKAARLMSQLLEEIASIGVYGEERLASNAAQAALFMERMAIAISKCNQEALDVAVSELKGMALI</sequence>
<accession>A0A9X2WH66</accession>